<organism evidence="3 4">
    <name type="scientific">Desulfitobacterium dichloroeliminans (strain LMG P-21439 / DCA1)</name>
    <dbReference type="NCBI Taxonomy" id="871963"/>
    <lineage>
        <taxon>Bacteria</taxon>
        <taxon>Bacillati</taxon>
        <taxon>Bacillota</taxon>
        <taxon>Clostridia</taxon>
        <taxon>Eubacteriales</taxon>
        <taxon>Desulfitobacteriaceae</taxon>
        <taxon>Desulfitobacterium</taxon>
    </lineage>
</organism>
<dbReference type="HOGENOM" id="CLU_1395735_0_0_9"/>
<protein>
    <submittedName>
        <fullName evidence="3">Putative membrane protein (DUF2318)</fullName>
    </submittedName>
</protein>
<keyword evidence="1" id="KW-1133">Transmembrane helix</keyword>
<evidence type="ECO:0000313" key="4">
    <source>
        <dbReference type="Proteomes" id="UP000010797"/>
    </source>
</evidence>
<dbReference type="OrthoDB" id="1952410at2"/>
<keyword evidence="1" id="KW-0472">Membrane</keyword>
<dbReference type="STRING" id="871963.Desdi_1153"/>
<dbReference type="KEGG" id="ddl:Desdi_1153"/>
<dbReference type="RefSeq" id="WP_015261663.1">
    <property type="nucleotide sequence ID" value="NC_019903.1"/>
</dbReference>
<proteinExistence type="predicted"/>
<evidence type="ECO:0000313" key="3">
    <source>
        <dbReference type="EMBL" id="AGA68667.1"/>
    </source>
</evidence>
<keyword evidence="1" id="KW-0812">Transmembrane</keyword>
<evidence type="ECO:0000256" key="1">
    <source>
        <dbReference type="SAM" id="Phobius"/>
    </source>
</evidence>
<dbReference type="Pfam" id="PF10080">
    <property type="entry name" value="FtrD-like"/>
    <property type="match status" value="1"/>
</dbReference>
<accession>L0F659</accession>
<feature type="transmembrane region" description="Helical" evidence="1">
    <location>
        <begin position="24"/>
        <end position="43"/>
    </location>
</feature>
<feature type="domain" description="Membrane iron-sulfur containing protein FtrD-like" evidence="2">
    <location>
        <begin position="104"/>
        <end position="198"/>
    </location>
</feature>
<dbReference type="Proteomes" id="UP000010797">
    <property type="component" value="Chromosome"/>
</dbReference>
<dbReference type="eggNOG" id="COG4393">
    <property type="taxonomic scope" value="Bacteria"/>
</dbReference>
<sequence>MAKLNEKKARFEAVYQQSRRRKKIVLSAFVSVLILGIAVMILSTREAIPGFDNKYSIGKSMDYKNQKIEMTEVTPTIEDGRVSISLEDLKKSSILYLMYDPNYDVGNGQKGLPLMAYLTPAGRITVAVSFCEPCYSRKFRIEGDVLVCNVCNTRWAMADLTGLSGGCPKYPPDELNYTVEESTGKIYVEETELKDWKPRDYDASTTSEMKK</sequence>
<dbReference type="InterPro" id="IPR018758">
    <property type="entry name" value="FtrD-like"/>
</dbReference>
<reference evidence="4" key="1">
    <citation type="submission" date="2012-02" db="EMBL/GenBank/DDBJ databases">
        <title>Complete sequence of Desulfitobacterium dichloroeliminans LMG P-21439.</title>
        <authorList>
            <person name="Lucas S."/>
            <person name="Han J."/>
            <person name="Lapidus A."/>
            <person name="Cheng J.-F."/>
            <person name="Goodwin L."/>
            <person name="Pitluck S."/>
            <person name="Peters L."/>
            <person name="Ovchinnikova G."/>
            <person name="Teshima H."/>
            <person name="Detter J.C."/>
            <person name="Han C."/>
            <person name="Tapia R."/>
            <person name="Land M."/>
            <person name="Hauser L."/>
            <person name="Kyrpides N."/>
            <person name="Ivanova N."/>
            <person name="Pagani I."/>
            <person name="Kruse T."/>
            <person name="de Vos W.M."/>
            <person name="Boon N."/>
            <person name="Smidt H."/>
            <person name="Woyke T."/>
        </authorList>
    </citation>
    <scope>NUCLEOTIDE SEQUENCE [LARGE SCALE GENOMIC DNA]</scope>
    <source>
        <strain evidence="4">LMG P-21439 / DCA1</strain>
    </source>
</reference>
<dbReference type="EMBL" id="CP003344">
    <property type="protein sequence ID" value="AGA68667.1"/>
    <property type="molecule type" value="Genomic_DNA"/>
</dbReference>
<name>L0F659_DESDL</name>
<evidence type="ECO:0000259" key="2">
    <source>
        <dbReference type="Pfam" id="PF10080"/>
    </source>
</evidence>
<gene>
    <name evidence="3" type="ordered locus">Desdi_1153</name>
</gene>
<keyword evidence="4" id="KW-1185">Reference proteome</keyword>
<dbReference type="AlphaFoldDB" id="L0F659"/>